<protein>
    <submittedName>
        <fullName evidence="7">Leucine-rich repeat-containing protein</fullName>
    </submittedName>
</protein>
<dbReference type="GO" id="GO:0005930">
    <property type="term" value="C:axoneme"/>
    <property type="evidence" value="ECO:0007669"/>
    <property type="project" value="UniProtKB-SubCell"/>
</dbReference>
<comment type="subcellular location">
    <subcellularLocation>
        <location evidence="1">Cytoplasm</location>
        <location evidence="1">Cytoskeleton</location>
        <location evidence="1">Cilium axoneme</location>
    </subcellularLocation>
</comment>
<dbReference type="AlphaFoldDB" id="A0AAX4P139"/>
<dbReference type="PANTHER" id="PTHR45973:SF9">
    <property type="entry name" value="LEUCINE-RICH REPEAT-CONTAINING PROTEIN 46"/>
    <property type="match status" value="1"/>
</dbReference>
<reference evidence="7 8" key="1">
    <citation type="submission" date="2024-03" db="EMBL/GenBank/DDBJ databases">
        <title>Complete genome sequence of the green alga Chloropicon roscoffensis RCC1871.</title>
        <authorList>
            <person name="Lemieux C."/>
            <person name="Pombert J.-F."/>
            <person name="Otis C."/>
            <person name="Turmel M."/>
        </authorList>
    </citation>
    <scope>NUCLEOTIDE SEQUENCE [LARGE SCALE GENOMIC DNA]</scope>
    <source>
        <strain evidence="7 8">RCC1871</strain>
    </source>
</reference>
<evidence type="ECO:0000256" key="6">
    <source>
        <dbReference type="SAM" id="MobiDB-lite"/>
    </source>
</evidence>
<dbReference type="InterPro" id="IPR032675">
    <property type="entry name" value="LRR_dom_sf"/>
</dbReference>
<name>A0AAX4P139_9CHLO</name>
<proteinExistence type="predicted"/>
<dbReference type="Proteomes" id="UP001472866">
    <property type="component" value="Chromosome 02"/>
</dbReference>
<keyword evidence="8" id="KW-1185">Reference proteome</keyword>
<evidence type="ECO:0000256" key="5">
    <source>
        <dbReference type="ARBA" id="ARBA00023273"/>
    </source>
</evidence>
<dbReference type="InterPro" id="IPR001611">
    <property type="entry name" value="Leu-rich_rpt"/>
</dbReference>
<dbReference type="PROSITE" id="PS51450">
    <property type="entry name" value="LRR"/>
    <property type="match status" value="4"/>
</dbReference>
<dbReference type="PANTHER" id="PTHR45973">
    <property type="entry name" value="PROTEIN PHOSPHATASE 1 REGULATORY SUBUNIT SDS22-RELATED"/>
    <property type="match status" value="1"/>
</dbReference>
<gene>
    <name evidence="7" type="ORF">HKI87_02g15350</name>
</gene>
<feature type="compositionally biased region" description="Acidic residues" evidence="6">
    <location>
        <begin position="267"/>
        <end position="287"/>
    </location>
</feature>
<keyword evidence="3" id="KW-0677">Repeat</keyword>
<evidence type="ECO:0000256" key="4">
    <source>
        <dbReference type="ARBA" id="ARBA00023069"/>
    </source>
</evidence>
<evidence type="ECO:0000256" key="3">
    <source>
        <dbReference type="ARBA" id="ARBA00022737"/>
    </source>
</evidence>
<dbReference type="InterPro" id="IPR050576">
    <property type="entry name" value="Cilia_flagella_integrity"/>
</dbReference>
<dbReference type="Gene3D" id="3.80.10.10">
    <property type="entry name" value="Ribonuclease Inhibitor"/>
    <property type="match status" value="2"/>
</dbReference>
<dbReference type="SMART" id="SM00365">
    <property type="entry name" value="LRR_SD22"/>
    <property type="match status" value="4"/>
</dbReference>
<evidence type="ECO:0000256" key="2">
    <source>
        <dbReference type="ARBA" id="ARBA00022614"/>
    </source>
</evidence>
<keyword evidence="2" id="KW-0433">Leucine-rich repeat</keyword>
<feature type="region of interest" description="Disordered" evidence="6">
    <location>
        <begin position="257"/>
        <end position="287"/>
    </location>
</feature>
<dbReference type="EMBL" id="CP151502">
    <property type="protein sequence ID" value="WZN60007.1"/>
    <property type="molecule type" value="Genomic_DNA"/>
</dbReference>
<keyword evidence="4" id="KW-0969">Cilium</keyword>
<evidence type="ECO:0000256" key="1">
    <source>
        <dbReference type="ARBA" id="ARBA00004430"/>
    </source>
</evidence>
<dbReference type="SUPFAM" id="SSF52075">
    <property type="entry name" value="Outer arm dynein light chain 1"/>
    <property type="match status" value="1"/>
</dbReference>
<accession>A0AAX4P139</accession>
<keyword evidence="5" id="KW-0966">Cell projection</keyword>
<organism evidence="7 8">
    <name type="scientific">Chloropicon roscoffensis</name>
    <dbReference type="NCBI Taxonomy" id="1461544"/>
    <lineage>
        <taxon>Eukaryota</taxon>
        <taxon>Viridiplantae</taxon>
        <taxon>Chlorophyta</taxon>
        <taxon>Chloropicophyceae</taxon>
        <taxon>Chloropicales</taxon>
        <taxon>Chloropicaceae</taxon>
        <taxon>Chloropicon</taxon>
    </lineage>
</organism>
<evidence type="ECO:0000313" key="8">
    <source>
        <dbReference type="Proteomes" id="UP001472866"/>
    </source>
</evidence>
<dbReference type="Pfam" id="PF14580">
    <property type="entry name" value="LRR_9"/>
    <property type="match status" value="1"/>
</dbReference>
<sequence length="417" mass="47622">MAQRMTKEWLRKRCKELDLYTTPSLNEKLYLNFQGFSEIENLEEYTGLKSIFLEGNCLDSLKGLQKCKDLKCLFVQQNSIQEISHLEELEELCHLNVSSNRLTSLANLENLGKLDTLLAANNRLSSVESLAHLRGCPSITVLDVQRNKIEDVEILEVLRDMPNLSCLYLQGNPVVNKVRNYRKRLIAMLPNLKYLDDRPVFENDRRCAEAFVQGGVEAERAERVKIREEEEARQKRNFEYMKRVREEGWRKRRIAMGLDPNKKGDPAFDDLSSDSDLESDIEIPEEPEELVRARQKLASYSAREGEEEPAELTEERHRQAKLGTKIENVEWETLGDGGQRELKGAQDSTPNPLASAASVGGGKYQKEGAQDFDLMIKGQQVVNVIYDGSESSQDELAFESHPLKDSCFDDLDLDLMD</sequence>
<evidence type="ECO:0000313" key="7">
    <source>
        <dbReference type="EMBL" id="WZN60007.1"/>
    </source>
</evidence>
<feature type="region of interest" description="Disordered" evidence="6">
    <location>
        <begin position="300"/>
        <end position="363"/>
    </location>
</feature>